<gene>
    <name evidence="2" type="ORF">NPIL_562621</name>
</gene>
<reference evidence="2" key="1">
    <citation type="submission" date="2020-08" db="EMBL/GenBank/DDBJ databases">
        <title>Multicomponent nature underlies the extraordinary mechanical properties of spider dragline silk.</title>
        <authorList>
            <person name="Kono N."/>
            <person name="Nakamura H."/>
            <person name="Mori M."/>
            <person name="Yoshida Y."/>
            <person name="Ohtoshi R."/>
            <person name="Malay A.D."/>
            <person name="Moran D.A.P."/>
            <person name="Tomita M."/>
            <person name="Numata K."/>
            <person name="Arakawa K."/>
        </authorList>
    </citation>
    <scope>NUCLEOTIDE SEQUENCE</scope>
</reference>
<evidence type="ECO:0000313" key="3">
    <source>
        <dbReference type="Proteomes" id="UP000887013"/>
    </source>
</evidence>
<organism evidence="2 3">
    <name type="scientific">Nephila pilipes</name>
    <name type="common">Giant wood spider</name>
    <name type="synonym">Nephila maculata</name>
    <dbReference type="NCBI Taxonomy" id="299642"/>
    <lineage>
        <taxon>Eukaryota</taxon>
        <taxon>Metazoa</taxon>
        <taxon>Ecdysozoa</taxon>
        <taxon>Arthropoda</taxon>
        <taxon>Chelicerata</taxon>
        <taxon>Arachnida</taxon>
        <taxon>Araneae</taxon>
        <taxon>Araneomorphae</taxon>
        <taxon>Entelegynae</taxon>
        <taxon>Araneoidea</taxon>
        <taxon>Nephilidae</taxon>
        <taxon>Nephila</taxon>
    </lineage>
</organism>
<comment type="caution">
    <text evidence="2">The sequence shown here is derived from an EMBL/GenBank/DDBJ whole genome shotgun (WGS) entry which is preliminary data.</text>
</comment>
<keyword evidence="3" id="KW-1185">Reference proteome</keyword>
<feature type="region of interest" description="Disordered" evidence="1">
    <location>
        <begin position="1"/>
        <end position="146"/>
    </location>
</feature>
<dbReference type="Proteomes" id="UP000887013">
    <property type="component" value="Unassembled WGS sequence"/>
</dbReference>
<name>A0A8X6TPS6_NEPPI</name>
<protein>
    <submittedName>
        <fullName evidence="2">Uncharacterized protein</fullName>
    </submittedName>
</protein>
<feature type="compositionally biased region" description="Basic residues" evidence="1">
    <location>
        <begin position="18"/>
        <end position="27"/>
    </location>
</feature>
<accession>A0A8X6TPS6</accession>
<evidence type="ECO:0000256" key="1">
    <source>
        <dbReference type="SAM" id="MobiDB-lite"/>
    </source>
</evidence>
<dbReference type="AlphaFoldDB" id="A0A8X6TPS6"/>
<evidence type="ECO:0000313" key="2">
    <source>
        <dbReference type="EMBL" id="GFT31407.1"/>
    </source>
</evidence>
<dbReference type="EMBL" id="BMAW01013006">
    <property type="protein sequence ID" value="GFT31407.1"/>
    <property type="molecule type" value="Genomic_DNA"/>
</dbReference>
<sequence length="146" mass="16147">MISEGLIDCSNNYEREYRSKRRPHVRLNGRERSAPSSMAENTEGERRSHGSCKWRKRPIQETLPLGSRNMTRREAADESGVLFRRSSPGPPRGVADTDRQVMPGSFIGLPTKPKIGEKSILERGSQADGSRGVHSGSTTVDGACEH</sequence>
<proteinExistence type="predicted"/>